<name>A0AAV1W2P8_LUPLU</name>
<dbReference type="EMBL" id="CAXHTB010000003">
    <property type="protein sequence ID" value="CAL0303585.1"/>
    <property type="molecule type" value="Genomic_DNA"/>
</dbReference>
<evidence type="ECO:0000313" key="4">
    <source>
        <dbReference type="Proteomes" id="UP001497480"/>
    </source>
</evidence>
<evidence type="ECO:0000259" key="2">
    <source>
        <dbReference type="PROSITE" id="PS52045"/>
    </source>
</evidence>
<feature type="chain" id="PRO_5043909316" description="Neprosin PEP catalytic domain-containing protein" evidence="1">
    <location>
        <begin position="21"/>
        <end position="374"/>
    </location>
</feature>
<sequence>MCKNMMIIVFFCLYLAINNYYTVDGRITSISQDQEGLDLERQLKLINKPPLKSIQVDGYIVDCIDINKQPAFDNPLLKNHKIQLKPSFEVTSMKSTGLLSIGIEEDFCPEGTIPIRRTTKDDLIRAKQLLDMNADILDKDIPGRHYAGVNLNKDGSHYFGISGILDIYNLPVQNRDQISSAYIYLQNGESVNDKNVIMTGWEADKSKNKGCTNLICPGFVQTDKSIPLGTPVGDTSTYNGEQYEMTVEISHDPKTKNWWVILQNKTLGYYPEILFSNLAFANVGGWTGMTSTPRGIPSPPMGSGHLPDNNLKRSCYIIHMRFQLDTRKDVGPIKNQYAIPSTDSNCYGVAYEGYNDEVQEYAMLFGGPGGNCGE</sequence>
<dbReference type="PANTHER" id="PTHR31589:SF223">
    <property type="entry name" value="PROTEIN, PUTATIVE (DUF239)-RELATED"/>
    <property type="match status" value="1"/>
</dbReference>
<dbReference type="Proteomes" id="UP001497480">
    <property type="component" value="Unassembled WGS sequence"/>
</dbReference>
<gene>
    <name evidence="3" type="ORF">LLUT_LOCUS4645</name>
</gene>
<comment type="caution">
    <text evidence="3">The sequence shown here is derived from an EMBL/GenBank/DDBJ whole genome shotgun (WGS) entry which is preliminary data.</text>
</comment>
<dbReference type="InterPro" id="IPR053168">
    <property type="entry name" value="Glutamic_endopeptidase"/>
</dbReference>
<keyword evidence="1" id="KW-0732">Signal</keyword>
<feature type="domain" description="Neprosin PEP catalytic" evidence="2">
    <location>
        <begin position="139"/>
        <end position="373"/>
    </location>
</feature>
<protein>
    <recommendedName>
        <fullName evidence="2">Neprosin PEP catalytic domain-containing protein</fullName>
    </recommendedName>
</protein>
<dbReference type="InterPro" id="IPR004314">
    <property type="entry name" value="Neprosin"/>
</dbReference>
<proteinExistence type="predicted"/>
<dbReference type="Pfam" id="PF14365">
    <property type="entry name" value="Neprosin_AP"/>
    <property type="match status" value="1"/>
</dbReference>
<evidence type="ECO:0000313" key="3">
    <source>
        <dbReference type="EMBL" id="CAL0303585.1"/>
    </source>
</evidence>
<organism evidence="3 4">
    <name type="scientific">Lupinus luteus</name>
    <name type="common">European yellow lupine</name>
    <dbReference type="NCBI Taxonomy" id="3873"/>
    <lineage>
        <taxon>Eukaryota</taxon>
        <taxon>Viridiplantae</taxon>
        <taxon>Streptophyta</taxon>
        <taxon>Embryophyta</taxon>
        <taxon>Tracheophyta</taxon>
        <taxon>Spermatophyta</taxon>
        <taxon>Magnoliopsida</taxon>
        <taxon>eudicotyledons</taxon>
        <taxon>Gunneridae</taxon>
        <taxon>Pentapetalae</taxon>
        <taxon>rosids</taxon>
        <taxon>fabids</taxon>
        <taxon>Fabales</taxon>
        <taxon>Fabaceae</taxon>
        <taxon>Papilionoideae</taxon>
        <taxon>50 kb inversion clade</taxon>
        <taxon>genistoids sensu lato</taxon>
        <taxon>core genistoids</taxon>
        <taxon>Genisteae</taxon>
        <taxon>Lupinus</taxon>
    </lineage>
</organism>
<evidence type="ECO:0000256" key="1">
    <source>
        <dbReference type="SAM" id="SignalP"/>
    </source>
</evidence>
<dbReference type="InterPro" id="IPR025521">
    <property type="entry name" value="Neprosin_propep"/>
</dbReference>
<dbReference type="PANTHER" id="PTHR31589">
    <property type="entry name" value="PROTEIN, PUTATIVE (DUF239)-RELATED-RELATED"/>
    <property type="match status" value="1"/>
</dbReference>
<accession>A0AAV1W2P8</accession>
<dbReference type="Pfam" id="PF03080">
    <property type="entry name" value="Neprosin"/>
    <property type="match status" value="1"/>
</dbReference>
<feature type="signal peptide" evidence="1">
    <location>
        <begin position="1"/>
        <end position="20"/>
    </location>
</feature>
<keyword evidence="4" id="KW-1185">Reference proteome</keyword>
<dbReference type="PROSITE" id="PS52045">
    <property type="entry name" value="NEPROSIN_PEP_CD"/>
    <property type="match status" value="1"/>
</dbReference>
<reference evidence="3 4" key="1">
    <citation type="submission" date="2024-03" db="EMBL/GenBank/DDBJ databases">
        <authorList>
            <person name="Martinez-Hernandez J."/>
        </authorList>
    </citation>
    <scope>NUCLEOTIDE SEQUENCE [LARGE SCALE GENOMIC DNA]</scope>
</reference>
<dbReference type="AlphaFoldDB" id="A0AAV1W2P8"/>